<keyword evidence="1" id="KW-0472">Membrane</keyword>
<feature type="transmembrane region" description="Helical" evidence="1">
    <location>
        <begin position="95"/>
        <end position="118"/>
    </location>
</feature>
<dbReference type="InterPro" id="IPR000326">
    <property type="entry name" value="PAP2/HPO"/>
</dbReference>
<evidence type="ECO:0000259" key="2">
    <source>
        <dbReference type="SMART" id="SM00014"/>
    </source>
</evidence>
<dbReference type="Pfam" id="PF01569">
    <property type="entry name" value="PAP2"/>
    <property type="match status" value="1"/>
</dbReference>
<feature type="transmembrane region" description="Helical" evidence="1">
    <location>
        <begin position="163"/>
        <end position="182"/>
    </location>
</feature>
<reference evidence="4" key="1">
    <citation type="journal article" date="2019" name="Int. J. Syst. Evol. Microbiol.">
        <title>The Global Catalogue of Microorganisms (GCM) 10K type strain sequencing project: providing services to taxonomists for standard genome sequencing and annotation.</title>
        <authorList>
            <consortium name="The Broad Institute Genomics Platform"/>
            <consortium name="The Broad Institute Genome Sequencing Center for Infectious Disease"/>
            <person name="Wu L."/>
            <person name="Ma J."/>
        </authorList>
    </citation>
    <scope>NUCLEOTIDE SEQUENCE [LARGE SCALE GENOMIC DNA]</scope>
    <source>
        <strain evidence="4">JCM 16378</strain>
    </source>
</reference>
<feature type="transmembrane region" description="Helical" evidence="1">
    <location>
        <begin position="194"/>
        <end position="212"/>
    </location>
</feature>
<dbReference type="Proteomes" id="UP001501326">
    <property type="component" value="Unassembled WGS sequence"/>
</dbReference>
<keyword evidence="4" id="KW-1185">Reference proteome</keyword>
<dbReference type="Gene3D" id="1.20.144.10">
    <property type="entry name" value="Phosphatidic acid phosphatase type 2/haloperoxidase"/>
    <property type="match status" value="1"/>
</dbReference>
<feature type="transmembrane region" description="Helical" evidence="1">
    <location>
        <begin position="138"/>
        <end position="156"/>
    </location>
</feature>
<keyword evidence="1" id="KW-0812">Transmembrane</keyword>
<dbReference type="EMBL" id="BAAARN010000001">
    <property type="protein sequence ID" value="GAA2736269.1"/>
    <property type="molecule type" value="Genomic_DNA"/>
</dbReference>
<organism evidence="3 4">
    <name type="scientific">Pedococcus aerophilus</name>
    <dbReference type="NCBI Taxonomy" id="436356"/>
    <lineage>
        <taxon>Bacteria</taxon>
        <taxon>Bacillati</taxon>
        <taxon>Actinomycetota</taxon>
        <taxon>Actinomycetes</taxon>
        <taxon>Micrococcales</taxon>
        <taxon>Intrasporangiaceae</taxon>
        <taxon>Pedococcus</taxon>
    </lineage>
</organism>
<protein>
    <recommendedName>
        <fullName evidence="2">Phosphatidic acid phosphatase type 2/haloperoxidase domain-containing protein</fullName>
    </recommendedName>
</protein>
<sequence>MARPHREDLTGLVARAIAPGVVVWAAIVGIGLLISGPLGGLAKDEEAVNESLAAGRTPTWNTVTMVWSLIGNTEYVIAVCVLVSLVLLWRTRDWVFSIVPVVAISLQSTIFVLATLVVGRQRPTVPHLDPAPPTSSYPSGHVGASTALYLTFALLAARIERTWLRVLTTVVCLALPLLVTYARLYRGMHHVTDVTVGLLNGIACALLAWGWWRWSARRRSSVDQRAEAAVS</sequence>
<dbReference type="RefSeq" id="WP_344192821.1">
    <property type="nucleotide sequence ID" value="NZ_BAAARN010000001.1"/>
</dbReference>
<proteinExistence type="predicted"/>
<gene>
    <name evidence="3" type="ORF">GCM10009867_20600</name>
</gene>
<comment type="caution">
    <text evidence="3">The sequence shown here is derived from an EMBL/GenBank/DDBJ whole genome shotgun (WGS) entry which is preliminary data.</text>
</comment>
<name>A0ABP6H571_9MICO</name>
<evidence type="ECO:0000256" key="1">
    <source>
        <dbReference type="SAM" id="Phobius"/>
    </source>
</evidence>
<feature type="domain" description="Phosphatidic acid phosphatase type 2/haloperoxidase" evidence="2">
    <location>
        <begin position="98"/>
        <end position="209"/>
    </location>
</feature>
<feature type="transmembrane region" description="Helical" evidence="1">
    <location>
        <begin position="12"/>
        <end position="34"/>
    </location>
</feature>
<dbReference type="SUPFAM" id="SSF48317">
    <property type="entry name" value="Acid phosphatase/Vanadium-dependent haloperoxidase"/>
    <property type="match status" value="1"/>
</dbReference>
<dbReference type="SMART" id="SM00014">
    <property type="entry name" value="acidPPc"/>
    <property type="match status" value="1"/>
</dbReference>
<dbReference type="InterPro" id="IPR036938">
    <property type="entry name" value="PAP2/HPO_sf"/>
</dbReference>
<keyword evidence="1" id="KW-1133">Transmembrane helix</keyword>
<evidence type="ECO:0000313" key="3">
    <source>
        <dbReference type="EMBL" id="GAA2736269.1"/>
    </source>
</evidence>
<evidence type="ECO:0000313" key="4">
    <source>
        <dbReference type="Proteomes" id="UP001501326"/>
    </source>
</evidence>
<feature type="transmembrane region" description="Helical" evidence="1">
    <location>
        <begin position="65"/>
        <end position="88"/>
    </location>
</feature>
<accession>A0ABP6H571</accession>